<proteinExistence type="predicted"/>
<dbReference type="InterPro" id="IPR012674">
    <property type="entry name" value="Calycin"/>
</dbReference>
<keyword evidence="3" id="KW-1185">Reference proteome</keyword>
<organism evidence="2 3">
    <name type="scientific">Durusdinium trenchii</name>
    <dbReference type="NCBI Taxonomy" id="1381693"/>
    <lineage>
        <taxon>Eukaryota</taxon>
        <taxon>Sar</taxon>
        <taxon>Alveolata</taxon>
        <taxon>Dinophyceae</taxon>
        <taxon>Suessiales</taxon>
        <taxon>Symbiodiniaceae</taxon>
        <taxon>Durusdinium</taxon>
    </lineage>
</organism>
<feature type="region of interest" description="Disordered" evidence="1">
    <location>
        <begin position="1"/>
        <end position="58"/>
    </location>
</feature>
<gene>
    <name evidence="2" type="ORF">CCMP2556_LOCUS17790</name>
</gene>
<evidence type="ECO:0000256" key="1">
    <source>
        <dbReference type="SAM" id="MobiDB-lite"/>
    </source>
</evidence>
<reference evidence="2 3" key="1">
    <citation type="submission" date="2024-02" db="EMBL/GenBank/DDBJ databases">
        <authorList>
            <person name="Chen Y."/>
            <person name="Shah S."/>
            <person name="Dougan E. K."/>
            <person name="Thang M."/>
            <person name="Chan C."/>
        </authorList>
    </citation>
    <scope>NUCLEOTIDE SEQUENCE [LARGE SCALE GENOMIC DNA]</scope>
</reference>
<dbReference type="EMBL" id="CAXAMN010009946">
    <property type="protein sequence ID" value="CAK9030224.1"/>
    <property type="molecule type" value="Genomic_DNA"/>
</dbReference>
<comment type="caution">
    <text evidence="2">The sequence shown here is derived from an EMBL/GenBank/DDBJ whole genome shotgun (WGS) entry which is preliminary data.</text>
</comment>
<sequence>MGNQACCGNGTVGEPESAALPPLSSKPDEEDAIVLSSKGVVEEGTADEAPPSAPSKKKFSRVLSSVSLQGIEVDENERVSTKMMDKLRSSTTTSVNSANSMRSKKSIVAMISQLFVPVKRPDFSGEWICTATWGLDDFLKNMGIPYVKRLAAAKAPWPSWEFQQEQDKFKFTNHTVMGPIPEVFVADGSPYPTVDAHKQTLTCVATWEDATLVIERCGPQGRFREERFIDADGKLQFKLLGLEEGHAVSWGRTFRRKDPT</sequence>
<dbReference type="Gene3D" id="2.40.128.20">
    <property type="match status" value="1"/>
</dbReference>
<dbReference type="SUPFAM" id="SSF50814">
    <property type="entry name" value="Lipocalins"/>
    <property type="match status" value="1"/>
</dbReference>
<evidence type="ECO:0000313" key="2">
    <source>
        <dbReference type="EMBL" id="CAK9030224.1"/>
    </source>
</evidence>
<dbReference type="Proteomes" id="UP001642484">
    <property type="component" value="Unassembled WGS sequence"/>
</dbReference>
<protein>
    <submittedName>
        <fullName evidence="2">Uncharacterized protein</fullName>
    </submittedName>
</protein>
<evidence type="ECO:0000313" key="3">
    <source>
        <dbReference type="Proteomes" id="UP001642484"/>
    </source>
</evidence>
<name>A0ABP0KTM2_9DINO</name>
<accession>A0ABP0KTM2</accession>